<dbReference type="OrthoDB" id="9793424at2"/>
<dbReference type="PANTHER" id="PTHR38036:SF1">
    <property type="entry name" value="UPF0250 PROTEIN YBED"/>
    <property type="match status" value="1"/>
</dbReference>
<dbReference type="GO" id="GO:0005829">
    <property type="term" value="C:cytosol"/>
    <property type="evidence" value="ECO:0007669"/>
    <property type="project" value="TreeGrafter"/>
</dbReference>
<keyword evidence="4" id="KW-1185">Reference proteome</keyword>
<dbReference type="AlphaFoldDB" id="A0A2N9YAK2"/>
<comment type="similarity">
    <text evidence="1 2">Belongs to the UPF0250 family.</text>
</comment>
<dbReference type="KEGG" id="blep:AL038_04475"/>
<evidence type="ECO:0000256" key="1">
    <source>
        <dbReference type="ARBA" id="ARBA00008460"/>
    </source>
</evidence>
<protein>
    <recommendedName>
        <fullName evidence="2">UPF0250 protein BLE401_01530</fullName>
    </recommendedName>
</protein>
<dbReference type="Gene3D" id="3.30.70.260">
    <property type="match status" value="1"/>
</dbReference>
<gene>
    <name evidence="3" type="ORF">BLE401_01530</name>
</gene>
<dbReference type="InterPro" id="IPR007454">
    <property type="entry name" value="UPF0250_YbeD-like"/>
</dbReference>
<organism evidence="3 4">
    <name type="scientific">Beggiatoa leptomitoformis</name>
    <dbReference type="NCBI Taxonomy" id="288004"/>
    <lineage>
        <taxon>Bacteria</taxon>
        <taxon>Pseudomonadati</taxon>
        <taxon>Pseudomonadota</taxon>
        <taxon>Gammaproteobacteria</taxon>
        <taxon>Thiotrichales</taxon>
        <taxon>Thiotrichaceae</taxon>
        <taxon>Beggiatoa</taxon>
    </lineage>
</organism>
<reference evidence="4" key="1">
    <citation type="submission" date="2016-12" db="EMBL/GenBank/DDBJ databases">
        <title>Complete Genome Sequence of Beggiatoa leptomitiformis D-401.</title>
        <authorList>
            <person name="Fomenkov A."/>
            <person name="Vincze T."/>
            <person name="Grabovich M."/>
            <person name="Anton B.P."/>
            <person name="Dubinina G."/>
            <person name="Orlova M."/>
            <person name="Belousova E."/>
            <person name="Roberts R.J."/>
        </authorList>
    </citation>
    <scope>NUCLEOTIDE SEQUENCE [LARGE SCALE GENOMIC DNA]</scope>
    <source>
        <strain evidence="4">D-401</strain>
    </source>
</reference>
<dbReference type="STRING" id="288004.AL038_04475"/>
<dbReference type="HAMAP" id="MF_00659">
    <property type="entry name" value="UPF0250"/>
    <property type="match status" value="1"/>
</dbReference>
<evidence type="ECO:0000256" key="2">
    <source>
        <dbReference type="HAMAP-Rule" id="MF_00659"/>
    </source>
</evidence>
<sequence length="96" mass="10933">MNGSDVRADNNDELFNFPCDFPIKVMGLAEQDFDLLVVEIVRRHCRDELREGAVSLRKSSGGKYIAVTVTIIAHNREQLDALYQELSNHQRVTMVL</sequence>
<accession>A0A2N9YAK2</accession>
<evidence type="ECO:0000313" key="3">
    <source>
        <dbReference type="EMBL" id="AUI67503.1"/>
    </source>
</evidence>
<evidence type="ECO:0000313" key="4">
    <source>
        <dbReference type="Proteomes" id="UP000234271"/>
    </source>
</evidence>
<dbReference type="Pfam" id="PF04359">
    <property type="entry name" value="DUF493"/>
    <property type="match status" value="1"/>
</dbReference>
<dbReference type="SUPFAM" id="SSF117991">
    <property type="entry name" value="YbeD/HP0495-like"/>
    <property type="match status" value="1"/>
</dbReference>
<dbReference type="EMBL" id="CP018889">
    <property type="protein sequence ID" value="AUI67503.1"/>
    <property type="molecule type" value="Genomic_DNA"/>
</dbReference>
<dbReference type="Proteomes" id="UP000234271">
    <property type="component" value="Chromosome"/>
</dbReference>
<dbReference type="InterPro" id="IPR027471">
    <property type="entry name" value="YbeD-like_sf"/>
</dbReference>
<dbReference type="RefSeq" id="WP_062149614.1">
    <property type="nucleotide sequence ID" value="NZ_CP012373.2"/>
</dbReference>
<proteinExistence type="inferred from homology"/>
<dbReference type="PANTHER" id="PTHR38036">
    <property type="entry name" value="UPF0250 PROTEIN YBED"/>
    <property type="match status" value="1"/>
</dbReference>
<name>A0A2N9YAK2_9GAMM</name>